<comment type="caution">
    <text evidence="7">The sequence shown here is derived from an EMBL/GenBank/DDBJ whole genome shotgun (WGS) entry which is preliminary data.</text>
</comment>
<dbReference type="PANTHER" id="PTHR43712:SF2">
    <property type="entry name" value="O-METHYLTRANSFERASE CICE"/>
    <property type="match status" value="1"/>
</dbReference>
<dbReference type="InterPro" id="IPR012967">
    <property type="entry name" value="COMT_dimerisation"/>
</dbReference>
<dbReference type="RefSeq" id="WP_184729574.1">
    <property type="nucleotide sequence ID" value="NZ_JACHIW010000002.1"/>
</dbReference>
<evidence type="ECO:0000256" key="3">
    <source>
        <dbReference type="ARBA" id="ARBA00022691"/>
    </source>
</evidence>
<evidence type="ECO:0000256" key="1">
    <source>
        <dbReference type="ARBA" id="ARBA00022603"/>
    </source>
</evidence>
<evidence type="ECO:0008006" key="9">
    <source>
        <dbReference type="Google" id="ProtNLM"/>
    </source>
</evidence>
<dbReference type="InterPro" id="IPR029063">
    <property type="entry name" value="SAM-dependent_MTases_sf"/>
</dbReference>
<dbReference type="PIRSF" id="PIRSF005739">
    <property type="entry name" value="O-mtase"/>
    <property type="match status" value="1"/>
</dbReference>
<dbReference type="Proteomes" id="UP000584374">
    <property type="component" value="Unassembled WGS sequence"/>
</dbReference>
<evidence type="ECO:0000259" key="6">
    <source>
        <dbReference type="Pfam" id="PF08100"/>
    </source>
</evidence>
<name>A0A840QDM1_9PSEU</name>
<proteinExistence type="predicted"/>
<accession>A0A840QDM1</accession>
<evidence type="ECO:0000313" key="8">
    <source>
        <dbReference type="Proteomes" id="UP000584374"/>
    </source>
</evidence>
<evidence type="ECO:0000313" key="7">
    <source>
        <dbReference type="EMBL" id="MBB5158021.1"/>
    </source>
</evidence>
<dbReference type="Pfam" id="PF08100">
    <property type="entry name" value="Dimerisation"/>
    <property type="match status" value="1"/>
</dbReference>
<keyword evidence="2" id="KW-0808">Transferase</keyword>
<dbReference type="PANTHER" id="PTHR43712">
    <property type="entry name" value="PUTATIVE (AFU_ORTHOLOGUE AFUA_4G14580)-RELATED"/>
    <property type="match status" value="1"/>
</dbReference>
<dbReference type="PROSITE" id="PS51683">
    <property type="entry name" value="SAM_OMT_II"/>
    <property type="match status" value="1"/>
</dbReference>
<keyword evidence="3" id="KW-0949">S-adenosyl-L-methionine</keyword>
<dbReference type="InterPro" id="IPR036390">
    <property type="entry name" value="WH_DNA-bd_sf"/>
</dbReference>
<feature type="domain" description="O-methyltransferase C-terminal" evidence="5">
    <location>
        <begin position="112"/>
        <end position="322"/>
    </location>
</feature>
<evidence type="ECO:0000256" key="2">
    <source>
        <dbReference type="ARBA" id="ARBA00022679"/>
    </source>
</evidence>
<dbReference type="SUPFAM" id="SSF53335">
    <property type="entry name" value="S-adenosyl-L-methionine-dependent methyltransferases"/>
    <property type="match status" value="1"/>
</dbReference>
<feature type="active site" description="Proton acceptor" evidence="4">
    <location>
        <position position="249"/>
    </location>
</feature>
<dbReference type="InterPro" id="IPR036388">
    <property type="entry name" value="WH-like_DNA-bd_sf"/>
</dbReference>
<dbReference type="SUPFAM" id="SSF46785">
    <property type="entry name" value="Winged helix' DNA-binding domain"/>
    <property type="match status" value="1"/>
</dbReference>
<keyword evidence="8" id="KW-1185">Reference proteome</keyword>
<evidence type="ECO:0000256" key="4">
    <source>
        <dbReference type="PIRSR" id="PIRSR005739-1"/>
    </source>
</evidence>
<organism evidence="7 8">
    <name type="scientific">Saccharopolyspora phatthalungensis</name>
    <dbReference type="NCBI Taxonomy" id="664693"/>
    <lineage>
        <taxon>Bacteria</taxon>
        <taxon>Bacillati</taxon>
        <taxon>Actinomycetota</taxon>
        <taxon>Actinomycetes</taxon>
        <taxon>Pseudonocardiales</taxon>
        <taxon>Pseudonocardiaceae</taxon>
        <taxon>Saccharopolyspora</taxon>
    </lineage>
</organism>
<dbReference type="EMBL" id="JACHIW010000002">
    <property type="protein sequence ID" value="MBB5158021.1"/>
    <property type="molecule type" value="Genomic_DNA"/>
</dbReference>
<dbReference type="GO" id="GO:0046983">
    <property type="term" value="F:protein dimerization activity"/>
    <property type="evidence" value="ECO:0007669"/>
    <property type="project" value="InterPro"/>
</dbReference>
<keyword evidence="1" id="KW-0489">Methyltransferase</keyword>
<evidence type="ECO:0000259" key="5">
    <source>
        <dbReference type="Pfam" id="PF00891"/>
    </source>
</evidence>
<dbReference type="Pfam" id="PF00891">
    <property type="entry name" value="Methyltransf_2"/>
    <property type="match status" value="1"/>
</dbReference>
<dbReference type="InterPro" id="IPR016461">
    <property type="entry name" value="COMT-like"/>
</dbReference>
<dbReference type="AlphaFoldDB" id="A0A840QDM1"/>
<feature type="domain" description="O-methyltransferase dimerisation" evidence="6">
    <location>
        <begin position="16"/>
        <end position="90"/>
    </location>
</feature>
<sequence>MTASGWEPDPDRILQLGLSFFGSRALLSAVELGVFTELADGPVTGERLRSRIGLHPRGARDFLDALVAMRVLDREDGKYSNSPDAQRFLVRGHEEYIGGSLEMAASRLWGFWGDLTTALRTGGPQSEKKDGEPDGFDAAYADPARLRTMLAAMTGITLPSARSIAAKFPFDRYQTFIDIGTGEGALPVQVAAAHPHITGGGFDLPPVGPAFDEYVGKHDLGDRLRFWGGDFFAGPLPQADVLCFGHVLHDWDLDRKRELLAKAYTALPDEGALIVHETLIDDDRRDNLFGLLMSLDMLIESTGGFDFTAADCRQWLREAGFRKTWTTELTGPHSMIVAVK</sequence>
<dbReference type="GO" id="GO:0008171">
    <property type="term" value="F:O-methyltransferase activity"/>
    <property type="evidence" value="ECO:0007669"/>
    <property type="project" value="InterPro"/>
</dbReference>
<protein>
    <recommendedName>
        <fullName evidence="9">Methyltransferase</fullName>
    </recommendedName>
</protein>
<dbReference type="Gene3D" id="3.40.50.150">
    <property type="entry name" value="Vaccinia Virus protein VP39"/>
    <property type="match status" value="1"/>
</dbReference>
<gene>
    <name evidence="7" type="ORF">BJ970_005620</name>
</gene>
<dbReference type="GO" id="GO:0032259">
    <property type="term" value="P:methylation"/>
    <property type="evidence" value="ECO:0007669"/>
    <property type="project" value="UniProtKB-KW"/>
</dbReference>
<dbReference type="InterPro" id="IPR001077">
    <property type="entry name" value="COMT_C"/>
</dbReference>
<dbReference type="CDD" id="cd02440">
    <property type="entry name" value="AdoMet_MTases"/>
    <property type="match status" value="1"/>
</dbReference>
<dbReference type="Gene3D" id="1.10.10.10">
    <property type="entry name" value="Winged helix-like DNA-binding domain superfamily/Winged helix DNA-binding domain"/>
    <property type="match status" value="1"/>
</dbReference>
<reference evidence="7 8" key="1">
    <citation type="submission" date="2020-08" db="EMBL/GenBank/DDBJ databases">
        <title>Sequencing the genomes of 1000 actinobacteria strains.</title>
        <authorList>
            <person name="Klenk H.-P."/>
        </authorList>
    </citation>
    <scope>NUCLEOTIDE SEQUENCE [LARGE SCALE GENOMIC DNA]</scope>
    <source>
        <strain evidence="7 8">DSM 45584</strain>
    </source>
</reference>